<dbReference type="AlphaFoldDB" id="A0A518ILU2"/>
<dbReference type="Proteomes" id="UP000318313">
    <property type="component" value="Chromosome"/>
</dbReference>
<accession>A0A518ILU2</accession>
<dbReference type="EMBL" id="CP037452">
    <property type="protein sequence ID" value="QDV54025.1"/>
    <property type="molecule type" value="Genomic_DNA"/>
</dbReference>
<dbReference type="KEGG" id="gfm:Enr17x_61080"/>
<sequence>MYKLSLLQVNKSVFSIATPVRFAYLAVSTDTVSLVIQAADRIVGLQDLGYSNGWCLRSSEINTFVLKNQISQNRLYK</sequence>
<evidence type="ECO:0000313" key="2">
    <source>
        <dbReference type="Proteomes" id="UP000318313"/>
    </source>
</evidence>
<name>A0A518ILU2_9PLAN</name>
<reference evidence="1 2" key="1">
    <citation type="submission" date="2019-03" db="EMBL/GenBank/DDBJ databases">
        <title>Deep-cultivation of Planctomycetes and their phenomic and genomic characterization uncovers novel biology.</title>
        <authorList>
            <person name="Wiegand S."/>
            <person name="Jogler M."/>
            <person name="Boedeker C."/>
            <person name="Pinto D."/>
            <person name="Vollmers J."/>
            <person name="Rivas-Marin E."/>
            <person name="Kohn T."/>
            <person name="Peeters S.H."/>
            <person name="Heuer A."/>
            <person name="Rast P."/>
            <person name="Oberbeckmann S."/>
            <person name="Bunk B."/>
            <person name="Jeske O."/>
            <person name="Meyerdierks A."/>
            <person name="Storesund J.E."/>
            <person name="Kallscheuer N."/>
            <person name="Luecker S."/>
            <person name="Lage O.M."/>
            <person name="Pohl T."/>
            <person name="Merkel B.J."/>
            <person name="Hornburger P."/>
            <person name="Mueller R.-W."/>
            <person name="Bruemmer F."/>
            <person name="Labrenz M."/>
            <person name="Spormann A.M."/>
            <person name="Op den Camp H."/>
            <person name="Overmann J."/>
            <person name="Amann R."/>
            <person name="Jetten M.S.M."/>
            <person name="Mascher T."/>
            <person name="Medema M.H."/>
            <person name="Devos D.P."/>
            <person name="Kaster A.-K."/>
            <person name="Ovreas L."/>
            <person name="Rohde M."/>
            <person name="Galperin M.Y."/>
            <person name="Jogler C."/>
        </authorList>
    </citation>
    <scope>NUCLEOTIDE SEQUENCE [LARGE SCALE GENOMIC DNA]</scope>
    <source>
        <strain evidence="1 2">Enr17</strain>
    </source>
</reference>
<protein>
    <submittedName>
        <fullName evidence="1">Uncharacterized protein</fullName>
    </submittedName>
</protein>
<proteinExistence type="predicted"/>
<organism evidence="1 2">
    <name type="scientific">Gimesia fumaroli</name>
    <dbReference type="NCBI Taxonomy" id="2527976"/>
    <lineage>
        <taxon>Bacteria</taxon>
        <taxon>Pseudomonadati</taxon>
        <taxon>Planctomycetota</taxon>
        <taxon>Planctomycetia</taxon>
        <taxon>Planctomycetales</taxon>
        <taxon>Planctomycetaceae</taxon>
        <taxon>Gimesia</taxon>
    </lineage>
</organism>
<gene>
    <name evidence="1" type="ORF">Enr17x_61080</name>
</gene>
<evidence type="ECO:0000313" key="1">
    <source>
        <dbReference type="EMBL" id="QDV54025.1"/>
    </source>
</evidence>
<keyword evidence="2" id="KW-1185">Reference proteome</keyword>